<sequence>MGEKEKKNKQNQEKNPPHPLSPKNLSPSPPLLLPSSPLPPLLLPPPSPTPLLPGSPPLPHPLASSRPLALPPAALGGFSSLFLPVGALCGFSLLSAPPIFLASPRRRRSCVALPGPLPARCLPPRPPPPPPAPRRRAAGGPPAPPPSFPRACPPPHPRSRGAFFLRGPPAGAPWGGGGPGLGWGAVVAAGPRACAGRGPGPGPGVGRGAGRLRAPGGPGGACARPRGLGGPGAGGAAGRPGRGQWAGRVGATAGRLVRCPARARGGGLLFVVSSRGLLAPFVASLRPAPRGRGPLRGRLCRARLRLRACLSAGASARVPSRRGAAGSWRGVALGSGPRFVHCTWPGPWLRSAGAGSRWSPPGPASPVPGAPCVSRSSVGSVRSRLRPAVFPPPGGARVLLSVPAPSSLFFLSTPIRVSVPRLSCSPVSCQGRGAGRHDSLVRPLLYLGPPGSLVGANPVSLSSLDGFSCRPTSGFETIGLHTTTTHSQWGGGDKYLAGYTHISRDTTRDVWFTWRKGVY</sequence>
<feature type="compositionally biased region" description="Pro residues" evidence="1">
    <location>
        <begin position="141"/>
        <end position="156"/>
    </location>
</feature>
<dbReference type="EMBL" id="QCYY01002923">
    <property type="protein sequence ID" value="ROT66510.1"/>
    <property type="molecule type" value="Genomic_DNA"/>
</dbReference>
<feature type="region of interest" description="Disordered" evidence="1">
    <location>
        <begin position="1"/>
        <end position="58"/>
    </location>
</feature>
<comment type="caution">
    <text evidence="2">The sequence shown here is derived from an EMBL/GenBank/DDBJ whole genome shotgun (WGS) entry which is preliminary data.</text>
</comment>
<reference evidence="2 3" key="2">
    <citation type="submission" date="2019-01" db="EMBL/GenBank/DDBJ databases">
        <title>The decoding of complex shrimp genome reveals the adaptation for benthos swimmer, frequently molting mechanism and breeding impact on genome.</title>
        <authorList>
            <person name="Sun Y."/>
            <person name="Gao Y."/>
            <person name="Yu Y."/>
        </authorList>
    </citation>
    <scope>NUCLEOTIDE SEQUENCE [LARGE SCALE GENOMIC DNA]</scope>
    <source>
        <tissue evidence="2">Muscle</tissue>
    </source>
</reference>
<feature type="compositionally biased region" description="Gly residues" evidence="1">
    <location>
        <begin position="227"/>
        <end position="241"/>
    </location>
</feature>
<feature type="region of interest" description="Disordered" evidence="1">
    <location>
        <begin position="115"/>
        <end position="171"/>
    </location>
</feature>
<feature type="compositionally biased region" description="Basic and acidic residues" evidence="1">
    <location>
        <begin position="1"/>
        <end position="16"/>
    </location>
</feature>
<reference evidence="2 3" key="1">
    <citation type="submission" date="2018-04" db="EMBL/GenBank/DDBJ databases">
        <authorList>
            <person name="Zhang X."/>
            <person name="Yuan J."/>
            <person name="Li F."/>
            <person name="Xiang J."/>
        </authorList>
    </citation>
    <scope>NUCLEOTIDE SEQUENCE [LARGE SCALE GENOMIC DNA]</scope>
    <source>
        <tissue evidence="2">Muscle</tissue>
    </source>
</reference>
<evidence type="ECO:0000313" key="3">
    <source>
        <dbReference type="Proteomes" id="UP000283509"/>
    </source>
</evidence>
<feature type="compositionally biased region" description="Pro residues" evidence="1">
    <location>
        <begin position="27"/>
        <end position="58"/>
    </location>
</feature>
<feature type="region of interest" description="Disordered" evidence="1">
    <location>
        <begin position="198"/>
        <end position="243"/>
    </location>
</feature>
<evidence type="ECO:0000256" key="1">
    <source>
        <dbReference type="SAM" id="MobiDB-lite"/>
    </source>
</evidence>
<feature type="compositionally biased region" description="Pro residues" evidence="1">
    <location>
        <begin position="115"/>
        <end position="132"/>
    </location>
</feature>
<dbReference type="Proteomes" id="UP000283509">
    <property type="component" value="Unassembled WGS sequence"/>
</dbReference>
<evidence type="ECO:0000313" key="2">
    <source>
        <dbReference type="EMBL" id="ROT66510.1"/>
    </source>
</evidence>
<keyword evidence="3" id="KW-1185">Reference proteome</keyword>
<dbReference type="AlphaFoldDB" id="A0A423SQL7"/>
<protein>
    <submittedName>
        <fullName evidence="2">Uncharacterized protein</fullName>
    </submittedName>
</protein>
<feature type="compositionally biased region" description="Gly residues" evidence="1">
    <location>
        <begin position="198"/>
        <end position="209"/>
    </location>
</feature>
<name>A0A423SQL7_PENVA</name>
<proteinExistence type="predicted"/>
<organism evidence="2 3">
    <name type="scientific">Penaeus vannamei</name>
    <name type="common">Whiteleg shrimp</name>
    <name type="synonym">Litopenaeus vannamei</name>
    <dbReference type="NCBI Taxonomy" id="6689"/>
    <lineage>
        <taxon>Eukaryota</taxon>
        <taxon>Metazoa</taxon>
        <taxon>Ecdysozoa</taxon>
        <taxon>Arthropoda</taxon>
        <taxon>Crustacea</taxon>
        <taxon>Multicrustacea</taxon>
        <taxon>Malacostraca</taxon>
        <taxon>Eumalacostraca</taxon>
        <taxon>Eucarida</taxon>
        <taxon>Decapoda</taxon>
        <taxon>Dendrobranchiata</taxon>
        <taxon>Penaeoidea</taxon>
        <taxon>Penaeidae</taxon>
        <taxon>Penaeus</taxon>
    </lineage>
</organism>
<accession>A0A423SQL7</accession>
<feature type="compositionally biased region" description="Low complexity" evidence="1">
    <location>
        <begin position="211"/>
        <end position="226"/>
    </location>
</feature>
<gene>
    <name evidence="2" type="ORF">C7M84_015458</name>
</gene>